<name>A0ACB0KRQ4_TRIPR</name>
<keyword evidence="2" id="KW-1185">Reference proteome</keyword>
<reference evidence="1" key="1">
    <citation type="submission" date="2023-10" db="EMBL/GenBank/DDBJ databases">
        <authorList>
            <person name="Rodriguez Cubillos JULIANA M."/>
            <person name="De Vega J."/>
        </authorList>
    </citation>
    <scope>NUCLEOTIDE SEQUENCE</scope>
</reference>
<proteinExistence type="predicted"/>
<gene>
    <name evidence="1" type="ORF">MILVUS5_LOCUS25121</name>
</gene>
<organism evidence="1 2">
    <name type="scientific">Trifolium pratense</name>
    <name type="common">Red clover</name>
    <dbReference type="NCBI Taxonomy" id="57577"/>
    <lineage>
        <taxon>Eukaryota</taxon>
        <taxon>Viridiplantae</taxon>
        <taxon>Streptophyta</taxon>
        <taxon>Embryophyta</taxon>
        <taxon>Tracheophyta</taxon>
        <taxon>Spermatophyta</taxon>
        <taxon>Magnoliopsida</taxon>
        <taxon>eudicotyledons</taxon>
        <taxon>Gunneridae</taxon>
        <taxon>Pentapetalae</taxon>
        <taxon>rosids</taxon>
        <taxon>fabids</taxon>
        <taxon>Fabales</taxon>
        <taxon>Fabaceae</taxon>
        <taxon>Papilionoideae</taxon>
        <taxon>50 kb inversion clade</taxon>
        <taxon>NPAAA clade</taxon>
        <taxon>Hologalegina</taxon>
        <taxon>IRL clade</taxon>
        <taxon>Trifolieae</taxon>
        <taxon>Trifolium</taxon>
    </lineage>
</organism>
<dbReference type="EMBL" id="CASHSV030000311">
    <property type="protein sequence ID" value="CAJ2658810.1"/>
    <property type="molecule type" value="Genomic_DNA"/>
</dbReference>
<sequence length="274" mass="30261">MEEGPEQFNFPLVEGKLSEAQLEQFYGVMKDVVVNVEIHAKYPDTNSSIYDCEGAGVFISPKGYVLTLLGVLLDPEGRISRKIRVKTNQGDTYRVKVMLAREDLGLAVLSLSDSKAPPTNGFPYASICTDELKIGEEVYPIGHPGYLDLSFPVGHISFPCREYDELSKSLSNDLVKSDSLKSRAESEDDLSARSICHVDDLSCLSGLLGSTCFVMVNNVHGDGRDGSRGMPFFNNRGEIIGMYFLLAYDQCYGIHAKTLSYMMSGLVFLFSFLV</sequence>
<comment type="caution">
    <text evidence="1">The sequence shown here is derived from an EMBL/GenBank/DDBJ whole genome shotgun (WGS) entry which is preliminary data.</text>
</comment>
<accession>A0ACB0KRQ4</accession>
<dbReference type="Proteomes" id="UP001177021">
    <property type="component" value="Unassembled WGS sequence"/>
</dbReference>
<evidence type="ECO:0000313" key="2">
    <source>
        <dbReference type="Proteomes" id="UP001177021"/>
    </source>
</evidence>
<protein>
    <submittedName>
        <fullName evidence="1">Uncharacterized protein</fullName>
    </submittedName>
</protein>
<evidence type="ECO:0000313" key="1">
    <source>
        <dbReference type="EMBL" id="CAJ2658810.1"/>
    </source>
</evidence>